<evidence type="ECO:0000313" key="3">
    <source>
        <dbReference type="EMBL" id="SMQ73065.1"/>
    </source>
</evidence>
<keyword evidence="2" id="KW-1133">Transmembrane helix</keyword>
<dbReference type="RefSeq" id="WP_140048965.1">
    <property type="nucleotide sequence ID" value="NZ_FXWK01000001.1"/>
</dbReference>
<sequence>MSAEWPWSALGLDEPATGERDIKRAYAARLRLIDIDRDIAGFEALRAAYDAALDRLSTSAADSGPSFSGQHPDFGRIAAPDSPEADERDAESSIGKIIWLLQSRHFAPDAWQPLLTAPDIDTPALQQYVESLLVRDLELGLERGNAPSLTWIDLVDRHFGWSEDSVGFARRHPASRHLLSELYAAYDGAPARHTPVRARPLPLALRWYALVGYTVLIFAFHALMFV</sequence>
<evidence type="ECO:0000313" key="4">
    <source>
        <dbReference type="Proteomes" id="UP000194474"/>
    </source>
</evidence>
<name>A0A1Y6FDY6_9HYPH</name>
<dbReference type="EMBL" id="FXWK01000001">
    <property type="protein sequence ID" value="SMQ73065.1"/>
    <property type="molecule type" value="Genomic_DNA"/>
</dbReference>
<gene>
    <name evidence="3" type="ORF">SAMN06295905_2249</name>
</gene>
<evidence type="ECO:0008006" key="5">
    <source>
        <dbReference type="Google" id="ProtNLM"/>
    </source>
</evidence>
<organism evidence="3 4">
    <name type="scientific">Devosia lucknowensis</name>
    <dbReference type="NCBI Taxonomy" id="1096929"/>
    <lineage>
        <taxon>Bacteria</taxon>
        <taxon>Pseudomonadati</taxon>
        <taxon>Pseudomonadota</taxon>
        <taxon>Alphaproteobacteria</taxon>
        <taxon>Hyphomicrobiales</taxon>
        <taxon>Devosiaceae</taxon>
        <taxon>Devosia</taxon>
    </lineage>
</organism>
<accession>A0A1Y6FDY6</accession>
<keyword evidence="2" id="KW-0812">Transmembrane</keyword>
<keyword evidence="2" id="KW-0472">Membrane</keyword>
<dbReference type="OrthoDB" id="7718572at2"/>
<keyword evidence="4" id="KW-1185">Reference proteome</keyword>
<protein>
    <recommendedName>
        <fullName evidence="5">J domain-containing protein</fullName>
    </recommendedName>
</protein>
<feature type="region of interest" description="Disordered" evidence="1">
    <location>
        <begin position="60"/>
        <end position="87"/>
    </location>
</feature>
<feature type="transmembrane region" description="Helical" evidence="2">
    <location>
        <begin position="207"/>
        <end position="225"/>
    </location>
</feature>
<feature type="compositionally biased region" description="Polar residues" evidence="1">
    <location>
        <begin position="60"/>
        <end position="69"/>
    </location>
</feature>
<evidence type="ECO:0000256" key="1">
    <source>
        <dbReference type="SAM" id="MobiDB-lite"/>
    </source>
</evidence>
<dbReference type="AlphaFoldDB" id="A0A1Y6FDY6"/>
<evidence type="ECO:0000256" key="2">
    <source>
        <dbReference type="SAM" id="Phobius"/>
    </source>
</evidence>
<proteinExistence type="predicted"/>
<dbReference type="Proteomes" id="UP000194474">
    <property type="component" value="Unassembled WGS sequence"/>
</dbReference>
<reference evidence="4" key="1">
    <citation type="submission" date="2017-04" db="EMBL/GenBank/DDBJ databases">
        <authorList>
            <person name="Varghese N."/>
            <person name="Submissions S."/>
        </authorList>
    </citation>
    <scope>NUCLEOTIDE SEQUENCE [LARGE SCALE GENOMIC DNA]</scope>
</reference>